<dbReference type="PANTHER" id="PTHR43080">
    <property type="entry name" value="CBS DOMAIN-CONTAINING PROTEIN CBSX3, MITOCHONDRIAL"/>
    <property type="match status" value="1"/>
</dbReference>
<dbReference type="CDD" id="cd04587">
    <property type="entry name" value="CBS_pair_CAP-ED_NT_Pol-beta-like_DUF294_assoc"/>
    <property type="match status" value="1"/>
</dbReference>
<dbReference type="InterPro" id="IPR018490">
    <property type="entry name" value="cNMP-bd_dom_sf"/>
</dbReference>
<dbReference type="SMART" id="SM00116">
    <property type="entry name" value="CBS"/>
    <property type="match status" value="2"/>
</dbReference>
<dbReference type="Gene3D" id="3.10.580.10">
    <property type="entry name" value="CBS-domain"/>
    <property type="match status" value="1"/>
</dbReference>
<evidence type="ECO:0000256" key="1">
    <source>
        <dbReference type="ARBA" id="ARBA00023122"/>
    </source>
</evidence>
<accession>A0A1Y2K8J4</accession>
<dbReference type="InterPro" id="IPR051257">
    <property type="entry name" value="Diverse_CBS-Domain"/>
</dbReference>
<dbReference type="InterPro" id="IPR018821">
    <property type="entry name" value="DUF294_put_nucleoTrafse_sb-bd"/>
</dbReference>
<dbReference type="SUPFAM" id="SSF51206">
    <property type="entry name" value="cAMP-binding domain-like"/>
    <property type="match status" value="1"/>
</dbReference>
<dbReference type="InterPro" id="IPR046342">
    <property type="entry name" value="CBS_dom_sf"/>
</dbReference>
<feature type="domain" description="CBS" evidence="4">
    <location>
        <begin position="229"/>
        <end position="287"/>
    </location>
</feature>
<keyword evidence="6" id="KW-1185">Reference proteome</keyword>
<dbReference type="Proteomes" id="UP000194003">
    <property type="component" value="Unassembled WGS sequence"/>
</dbReference>
<dbReference type="Pfam" id="PF00571">
    <property type="entry name" value="CBS"/>
    <property type="match status" value="2"/>
</dbReference>
<evidence type="ECO:0000313" key="5">
    <source>
        <dbReference type="EMBL" id="OSM04996.1"/>
    </source>
</evidence>
<dbReference type="InterPro" id="IPR000595">
    <property type="entry name" value="cNMP-bd_dom"/>
</dbReference>
<dbReference type="AlphaFoldDB" id="A0A1Y2K8J4"/>
<dbReference type="InterPro" id="IPR005105">
    <property type="entry name" value="GlnD_Uridyltrans_N"/>
</dbReference>
<proteinExistence type="predicted"/>
<sequence>MEPQMDVELLEIRDFLLGLHPFDLLPANELDNLPAKLEATYVRRDAEVLKPGGENHFLYIIRSGAVETHGASDELLARMGVGEVFGVRAIMAGGRIVNRSAAIEDTLLYRMPREEFERLCGEYQQFRYFFDPLGAQRLREAKAAREDQNDDAVGRMGMPVQSMLKRKVVAIAPNASITEAAQLMSEERVSCLIVQQADGRLEGILTDRDLRSRVLAKGLTGDQIVGDIMTRDPVGLALESTLSDAQLAMMRHNVHHLPVVSEENHCVGVVTASTLTLTQPASAVHLIGELRKSNGPEEMAAAMNKLPEVLVNLVNMGAASSLVGKMITAVSDSVAVRLIELAQERLGPSPIPFCWVVGGSQARHEQTGVSDQDNALLLDDAYDPERHGEYFENLAIYMRDGLEACGYYLCPGDMMATNPEWRQTLSKWKEYFTHWIDEPDRKALMLTSVWFDLRMVWGEATLFAKLREHIVAKSKGNNLFLAYMASNALTHTPPLGFFKNFVLINKGEHKDTLDLKHNGVVPIVDLARVAALASGSESVNTMERLASSKEAGVISTNGVEDLRDAMEFINDVRLRHQARSIQHGAAADNYIPPDELSHFERNHLKDAFSVVKTIQSAIGNRFQVGRFA</sequence>
<dbReference type="CDD" id="cd00038">
    <property type="entry name" value="CAP_ED"/>
    <property type="match status" value="1"/>
</dbReference>
<dbReference type="Pfam" id="PF10335">
    <property type="entry name" value="DUF294_C"/>
    <property type="match status" value="1"/>
</dbReference>
<name>A0A1Y2K8J4_9PROT</name>
<feature type="domain" description="Cyclic nucleotide-binding" evidence="3">
    <location>
        <begin position="21"/>
        <end position="119"/>
    </location>
</feature>
<dbReference type="InterPro" id="IPR000644">
    <property type="entry name" value="CBS_dom"/>
</dbReference>
<reference evidence="5 6" key="1">
    <citation type="journal article" date="2016" name="BMC Genomics">
        <title>Combined genomic and structural analyses of a cultured magnetotactic bacterium reveals its niche adaptation to a dynamic environment.</title>
        <authorList>
            <person name="Araujo A.C."/>
            <person name="Morillo V."/>
            <person name="Cypriano J."/>
            <person name="Teixeira L.C."/>
            <person name="Leao P."/>
            <person name="Lyra S."/>
            <person name="Almeida L.G."/>
            <person name="Bazylinski D.A."/>
            <person name="Vasconcellos A.T."/>
            <person name="Abreu F."/>
            <person name="Lins U."/>
        </authorList>
    </citation>
    <scope>NUCLEOTIDE SEQUENCE [LARGE SCALE GENOMIC DNA]</scope>
    <source>
        <strain evidence="5 6">IT-1</strain>
    </source>
</reference>
<gene>
    <name evidence="5" type="ORF">MAIT1_03123</name>
</gene>
<dbReference type="PROSITE" id="PS51371">
    <property type="entry name" value="CBS"/>
    <property type="match status" value="2"/>
</dbReference>
<evidence type="ECO:0000259" key="3">
    <source>
        <dbReference type="PROSITE" id="PS50042"/>
    </source>
</evidence>
<dbReference type="PANTHER" id="PTHR43080:SF2">
    <property type="entry name" value="CBS DOMAIN-CONTAINING PROTEIN"/>
    <property type="match status" value="1"/>
</dbReference>
<dbReference type="GO" id="GO:0008773">
    <property type="term" value="F:[protein-PII] uridylyltransferase activity"/>
    <property type="evidence" value="ECO:0007669"/>
    <property type="project" value="InterPro"/>
</dbReference>
<organism evidence="5 6">
    <name type="scientific">Magnetofaba australis IT-1</name>
    <dbReference type="NCBI Taxonomy" id="1434232"/>
    <lineage>
        <taxon>Bacteria</taxon>
        <taxon>Pseudomonadati</taxon>
        <taxon>Pseudomonadota</taxon>
        <taxon>Magnetococcia</taxon>
        <taxon>Magnetococcales</taxon>
        <taxon>Magnetococcaceae</taxon>
        <taxon>Magnetofaba</taxon>
    </lineage>
</organism>
<evidence type="ECO:0000256" key="2">
    <source>
        <dbReference type="PROSITE-ProRule" id="PRU00703"/>
    </source>
</evidence>
<dbReference type="SMART" id="SM00100">
    <property type="entry name" value="cNMP"/>
    <property type="match status" value="1"/>
</dbReference>
<dbReference type="CDD" id="cd05401">
    <property type="entry name" value="NT_GlnE_GlnD_like"/>
    <property type="match status" value="1"/>
</dbReference>
<dbReference type="EMBL" id="LVJN01000018">
    <property type="protein sequence ID" value="OSM04996.1"/>
    <property type="molecule type" value="Genomic_DNA"/>
</dbReference>
<feature type="domain" description="CBS" evidence="4">
    <location>
        <begin position="163"/>
        <end position="223"/>
    </location>
</feature>
<comment type="caution">
    <text evidence="5">The sequence shown here is derived from an EMBL/GenBank/DDBJ whole genome shotgun (WGS) entry which is preliminary data.</text>
</comment>
<dbReference type="STRING" id="1434232.MAIT1_03123"/>
<dbReference type="SUPFAM" id="SSF54631">
    <property type="entry name" value="CBS-domain pair"/>
    <property type="match status" value="1"/>
</dbReference>
<evidence type="ECO:0000313" key="6">
    <source>
        <dbReference type="Proteomes" id="UP000194003"/>
    </source>
</evidence>
<dbReference type="Pfam" id="PF03445">
    <property type="entry name" value="DUF294"/>
    <property type="match status" value="1"/>
</dbReference>
<dbReference type="InterPro" id="IPR014710">
    <property type="entry name" value="RmlC-like_jellyroll"/>
</dbReference>
<dbReference type="Gene3D" id="2.60.120.10">
    <property type="entry name" value="Jelly Rolls"/>
    <property type="match status" value="1"/>
</dbReference>
<dbReference type="Pfam" id="PF00027">
    <property type="entry name" value="cNMP_binding"/>
    <property type="match status" value="1"/>
</dbReference>
<dbReference type="PROSITE" id="PS50042">
    <property type="entry name" value="CNMP_BINDING_3"/>
    <property type="match status" value="1"/>
</dbReference>
<evidence type="ECO:0000259" key="4">
    <source>
        <dbReference type="PROSITE" id="PS51371"/>
    </source>
</evidence>
<protein>
    <submittedName>
        <fullName evidence="5">Putative cyclic nucleotide-binding protein</fullName>
    </submittedName>
</protein>
<keyword evidence="1 2" id="KW-0129">CBS domain</keyword>